<comment type="caution">
    <text evidence="5">The sequence shown here is derived from an EMBL/GenBank/DDBJ whole genome shotgun (WGS) entry which is preliminary data.</text>
</comment>
<name>C4FI67_9AQUI</name>
<evidence type="ECO:0000256" key="1">
    <source>
        <dbReference type="ARBA" id="ARBA00022448"/>
    </source>
</evidence>
<dbReference type="NCBIfam" id="TIGR03002">
    <property type="entry name" value="outer_YhbN_LptA"/>
    <property type="match status" value="1"/>
</dbReference>
<protein>
    <submittedName>
        <fullName evidence="5">Lipopolysaccharide transport periplasmic protein LptA</fullName>
    </submittedName>
</protein>
<dbReference type="PANTHER" id="PTHR36504">
    <property type="entry name" value="LIPOPOLYSACCHARIDE EXPORT SYSTEM PROTEIN LPTA"/>
    <property type="match status" value="1"/>
</dbReference>
<dbReference type="GO" id="GO:0030288">
    <property type="term" value="C:outer membrane-bounded periplasmic space"/>
    <property type="evidence" value="ECO:0007669"/>
    <property type="project" value="TreeGrafter"/>
</dbReference>
<gene>
    <name evidence="5" type="primary">lptA</name>
    <name evidence="5" type="ORF">SULYE_0251</name>
</gene>
<dbReference type="Gene3D" id="2.60.450.10">
    <property type="entry name" value="Lipopolysaccharide (LPS) transport protein A like domain"/>
    <property type="match status" value="1"/>
</dbReference>
<dbReference type="PANTHER" id="PTHR36504:SF1">
    <property type="entry name" value="LIPOPOLYSACCHARIDE EXPORT SYSTEM PROTEIN LPTA"/>
    <property type="match status" value="1"/>
</dbReference>
<accession>C4FI67</accession>
<dbReference type="EMBL" id="ABZS01000015">
    <property type="protein sequence ID" value="EEP61220.1"/>
    <property type="molecule type" value="Genomic_DNA"/>
</dbReference>
<dbReference type="Proteomes" id="UP000005540">
    <property type="component" value="Unassembled WGS sequence"/>
</dbReference>
<sequence>MLTAYSQEKKETNKKEPVVITADKLEYFNKDKIAIYTGKVEAIKGNIKLNADMMKIFLDDKGDVSKIIATGNVYFEQENKWGKGKEAEYYKDKNLIILRKDAEVHQDKNVVEGDEIYYYIDEEKAIATSKTKRVRSIIFPKEKQ</sequence>
<dbReference type="InterPro" id="IPR005653">
    <property type="entry name" value="OstA-like_N"/>
</dbReference>
<dbReference type="InterPro" id="IPR014340">
    <property type="entry name" value="LptA"/>
</dbReference>
<dbReference type="InterPro" id="IPR052037">
    <property type="entry name" value="LPS_export_LptA"/>
</dbReference>
<dbReference type="GO" id="GO:0009279">
    <property type="term" value="C:cell outer membrane"/>
    <property type="evidence" value="ECO:0007669"/>
    <property type="project" value="TreeGrafter"/>
</dbReference>
<dbReference type="AlphaFoldDB" id="C4FI67"/>
<evidence type="ECO:0000313" key="5">
    <source>
        <dbReference type="EMBL" id="EEP61220.1"/>
    </source>
</evidence>
<evidence type="ECO:0000256" key="3">
    <source>
        <dbReference type="ARBA" id="ARBA00022764"/>
    </source>
</evidence>
<dbReference type="Pfam" id="PF03968">
    <property type="entry name" value="LptD_N"/>
    <property type="match status" value="1"/>
</dbReference>
<reference evidence="5 6" key="1">
    <citation type="submission" date="2009-04" db="EMBL/GenBank/DDBJ databases">
        <authorList>
            <person name="Reysenbach A.-L."/>
            <person name="Heidelberg J.F."/>
            <person name="Nelson W.C."/>
        </authorList>
    </citation>
    <scope>NUCLEOTIDE SEQUENCE [LARGE SCALE GENOMIC DNA]</scope>
    <source>
        <strain evidence="5 6">SS-5</strain>
    </source>
</reference>
<keyword evidence="3" id="KW-0574">Periplasm</keyword>
<evidence type="ECO:0000313" key="6">
    <source>
        <dbReference type="Proteomes" id="UP000005540"/>
    </source>
</evidence>
<evidence type="ECO:0000259" key="4">
    <source>
        <dbReference type="Pfam" id="PF03968"/>
    </source>
</evidence>
<proteinExistence type="predicted"/>
<feature type="domain" description="Organic solvent tolerance-like N-terminal" evidence="4">
    <location>
        <begin position="20"/>
        <end position="123"/>
    </location>
</feature>
<dbReference type="GO" id="GO:0015920">
    <property type="term" value="P:lipopolysaccharide transport"/>
    <property type="evidence" value="ECO:0007669"/>
    <property type="project" value="InterPro"/>
</dbReference>
<dbReference type="GO" id="GO:0017089">
    <property type="term" value="F:glycolipid transfer activity"/>
    <property type="evidence" value="ECO:0007669"/>
    <property type="project" value="TreeGrafter"/>
</dbReference>
<keyword evidence="2" id="KW-0732">Signal</keyword>
<organism evidence="5 6">
    <name type="scientific">Sulfurihydrogenibium yellowstonense SS-5</name>
    <dbReference type="NCBI Taxonomy" id="432331"/>
    <lineage>
        <taxon>Bacteria</taxon>
        <taxon>Pseudomonadati</taxon>
        <taxon>Aquificota</taxon>
        <taxon>Aquificia</taxon>
        <taxon>Aquificales</taxon>
        <taxon>Hydrogenothermaceae</taxon>
        <taxon>Sulfurihydrogenibium</taxon>
    </lineage>
</organism>
<keyword evidence="6" id="KW-1185">Reference proteome</keyword>
<evidence type="ECO:0000256" key="2">
    <source>
        <dbReference type="ARBA" id="ARBA00022729"/>
    </source>
</evidence>
<dbReference type="GO" id="GO:0001530">
    <property type="term" value="F:lipopolysaccharide binding"/>
    <property type="evidence" value="ECO:0007669"/>
    <property type="project" value="InterPro"/>
</dbReference>
<keyword evidence="1" id="KW-0813">Transport</keyword>